<comment type="catalytic activity">
    <reaction evidence="1">
        <text>[L-4-(L-arginin-2-N-yl)aspartate](n) + H2O = [L-4-(L-arginin-2-N-yl)aspartate](n-1) + L-4-(L-arginin-2-N-yl)aspartate</text>
        <dbReference type="Rhea" id="RHEA:12845"/>
        <dbReference type="Rhea" id="RHEA-COMP:13728"/>
        <dbReference type="Rhea" id="RHEA-COMP:13734"/>
        <dbReference type="ChEBI" id="CHEBI:15377"/>
        <dbReference type="ChEBI" id="CHEBI:137986"/>
        <dbReference type="ChEBI" id="CHEBI:137991"/>
        <dbReference type="EC" id="3.4.15.6"/>
    </reaction>
</comment>
<evidence type="ECO:0000256" key="5">
    <source>
        <dbReference type="ARBA" id="ARBA00015719"/>
    </source>
</evidence>
<reference evidence="10 11" key="1">
    <citation type="journal article" date="2019" name="Int. J. Syst. Evol. Microbiol.">
        <title>The Global Catalogue of Microorganisms (GCM) 10K type strain sequencing project: providing services to taxonomists for standard genome sequencing and annotation.</title>
        <authorList>
            <consortium name="The Broad Institute Genomics Platform"/>
            <consortium name="The Broad Institute Genome Sequencing Center for Infectious Disease"/>
            <person name="Wu L."/>
            <person name="Ma J."/>
        </authorList>
    </citation>
    <scope>NUCLEOTIDE SEQUENCE [LARGE SCALE GENOMIC DNA]</scope>
    <source>
        <strain evidence="10 11">JCM 3367</strain>
    </source>
</reference>
<comment type="function">
    <text evidence="2">Exopeptidase that catalyzes the hydrolytic cleavage of multi-L-arginyl-poly-L-aspartic acid (cyanophycin; a water-insoluble reserve polymer) into aspartate-arginine dipeptides.</text>
</comment>
<feature type="region of interest" description="Disordered" evidence="9">
    <location>
        <begin position="260"/>
        <end position="288"/>
    </location>
</feature>
<name>A0ABN3N9P9_9ACTN</name>
<keyword evidence="6" id="KW-0645">Protease</keyword>
<dbReference type="InterPro" id="IPR011811">
    <property type="entry name" value="Peptidase_S51_cyanophycinase"/>
</dbReference>
<dbReference type="Pfam" id="PF03575">
    <property type="entry name" value="Peptidase_S51"/>
    <property type="match status" value="1"/>
</dbReference>
<dbReference type="PANTHER" id="PTHR36175">
    <property type="entry name" value="CYANOPHYCINASE"/>
    <property type="match status" value="1"/>
</dbReference>
<organism evidence="10 11">
    <name type="scientific">Pilimelia columellifera subsp. columellifera</name>
    <dbReference type="NCBI Taxonomy" id="706583"/>
    <lineage>
        <taxon>Bacteria</taxon>
        <taxon>Bacillati</taxon>
        <taxon>Actinomycetota</taxon>
        <taxon>Actinomycetes</taxon>
        <taxon>Micromonosporales</taxon>
        <taxon>Micromonosporaceae</taxon>
        <taxon>Pilimelia</taxon>
    </lineage>
</organism>
<gene>
    <name evidence="10" type="ORF">GCM10010201_10290</name>
</gene>
<evidence type="ECO:0000256" key="6">
    <source>
        <dbReference type="ARBA" id="ARBA00022670"/>
    </source>
</evidence>
<protein>
    <recommendedName>
        <fullName evidence="5">Cyanophycinase</fullName>
        <ecNumber evidence="4">3.4.15.6</ecNumber>
    </recommendedName>
</protein>
<comment type="similarity">
    <text evidence="3">Belongs to the peptidase S51 family.</text>
</comment>
<evidence type="ECO:0000313" key="10">
    <source>
        <dbReference type="EMBL" id="GAA2515744.1"/>
    </source>
</evidence>
<evidence type="ECO:0000256" key="1">
    <source>
        <dbReference type="ARBA" id="ARBA00001092"/>
    </source>
</evidence>
<dbReference type="InterPro" id="IPR005320">
    <property type="entry name" value="Peptidase_S51"/>
</dbReference>
<evidence type="ECO:0000256" key="4">
    <source>
        <dbReference type="ARBA" id="ARBA00013115"/>
    </source>
</evidence>
<evidence type="ECO:0000256" key="7">
    <source>
        <dbReference type="ARBA" id="ARBA00022801"/>
    </source>
</evidence>
<dbReference type="EC" id="3.4.15.6" evidence="4"/>
<feature type="compositionally biased region" description="Basic and acidic residues" evidence="9">
    <location>
        <begin position="279"/>
        <end position="288"/>
    </location>
</feature>
<keyword evidence="7" id="KW-0378">Hydrolase</keyword>
<comment type="caution">
    <text evidence="10">The sequence shown here is derived from an EMBL/GenBank/DDBJ whole genome shotgun (WGS) entry which is preliminary data.</text>
</comment>
<dbReference type="EMBL" id="BAAARY010000003">
    <property type="protein sequence ID" value="GAA2515744.1"/>
    <property type="molecule type" value="Genomic_DNA"/>
</dbReference>
<accession>A0ABN3N9P9</accession>
<evidence type="ECO:0000256" key="8">
    <source>
        <dbReference type="ARBA" id="ARBA00022825"/>
    </source>
</evidence>
<dbReference type="InterPro" id="IPR029062">
    <property type="entry name" value="Class_I_gatase-like"/>
</dbReference>
<dbReference type="CDD" id="cd03145">
    <property type="entry name" value="GAT1_cyanophycinase"/>
    <property type="match status" value="1"/>
</dbReference>
<dbReference type="Gene3D" id="3.40.50.880">
    <property type="match status" value="1"/>
</dbReference>
<dbReference type="PIRSF" id="PIRSF032067">
    <property type="entry name" value="Cyanophycinase"/>
    <property type="match status" value="1"/>
</dbReference>
<keyword evidence="8" id="KW-0720">Serine protease</keyword>
<dbReference type="NCBIfam" id="TIGR02069">
    <property type="entry name" value="cyanophycinase"/>
    <property type="match status" value="1"/>
</dbReference>
<sequence length="288" mass="29695">MVDRVRSAPGPRGQLVVIGGAESRTEGILREFVRLCGGPDADIAIVATASGEPGEVEAEYIDAFTALGATHAHAVSIRSRADANSEQIAASMGCCTGVFFTGGDQRRIAAIIGGSLVDQVLHRRVGAGEVVLAGTSAGAAMMSATMILGGTDAGVGTNAVQTGPGLEFLPGVLIDMHFAERGRLNRLLSAIGLYPHELGLGIDEDTAIVVDRGCFEVIGAGSVTVIDAGQASMIELPVDGDGPIVLSGVRLHVLPSGHRFDLTGREPTTSPPGFRHHRQDTQDRGASV</sequence>
<evidence type="ECO:0000256" key="3">
    <source>
        <dbReference type="ARBA" id="ARBA00006534"/>
    </source>
</evidence>
<proteinExistence type="inferred from homology"/>
<evidence type="ECO:0000256" key="9">
    <source>
        <dbReference type="SAM" id="MobiDB-lite"/>
    </source>
</evidence>
<dbReference type="Proteomes" id="UP001499978">
    <property type="component" value="Unassembled WGS sequence"/>
</dbReference>
<evidence type="ECO:0000313" key="11">
    <source>
        <dbReference type="Proteomes" id="UP001499978"/>
    </source>
</evidence>
<keyword evidence="11" id="KW-1185">Reference proteome</keyword>
<dbReference type="SUPFAM" id="SSF52317">
    <property type="entry name" value="Class I glutamine amidotransferase-like"/>
    <property type="match status" value="1"/>
</dbReference>
<evidence type="ECO:0000256" key="2">
    <source>
        <dbReference type="ARBA" id="ARBA00002039"/>
    </source>
</evidence>
<dbReference type="PANTHER" id="PTHR36175:SF1">
    <property type="entry name" value="CYANOPHYCINASE"/>
    <property type="match status" value="1"/>
</dbReference>
<dbReference type="RefSeq" id="WP_344169026.1">
    <property type="nucleotide sequence ID" value="NZ_BAAARY010000003.1"/>
</dbReference>